<gene>
    <name evidence="1" type="ORF">SPELUC_LOCUS5264</name>
</gene>
<feature type="non-terminal residue" evidence="1">
    <location>
        <position position="1"/>
    </location>
</feature>
<organism evidence="1 2">
    <name type="scientific">Cetraspora pellucida</name>
    <dbReference type="NCBI Taxonomy" id="1433469"/>
    <lineage>
        <taxon>Eukaryota</taxon>
        <taxon>Fungi</taxon>
        <taxon>Fungi incertae sedis</taxon>
        <taxon>Mucoromycota</taxon>
        <taxon>Glomeromycotina</taxon>
        <taxon>Glomeromycetes</taxon>
        <taxon>Diversisporales</taxon>
        <taxon>Gigasporaceae</taxon>
        <taxon>Cetraspora</taxon>
    </lineage>
</organism>
<protein>
    <submittedName>
        <fullName evidence="1">12988_t:CDS:1</fullName>
    </submittedName>
</protein>
<keyword evidence="2" id="KW-1185">Reference proteome</keyword>
<evidence type="ECO:0000313" key="1">
    <source>
        <dbReference type="EMBL" id="CAG8552404.1"/>
    </source>
</evidence>
<name>A0ACA9LV43_9GLOM</name>
<reference evidence="1" key="1">
    <citation type="submission" date="2021-06" db="EMBL/GenBank/DDBJ databases">
        <authorList>
            <person name="Kallberg Y."/>
            <person name="Tangrot J."/>
            <person name="Rosling A."/>
        </authorList>
    </citation>
    <scope>NUCLEOTIDE SEQUENCE</scope>
    <source>
        <strain evidence="1">28 12/20/2015</strain>
    </source>
</reference>
<dbReference type="EMBL" id="CAJVPW010005254">
    <property type="protein sequence ID" value="CAG8552404.1"/>
    <property type="molecule type" value="Genomic_DNA"/>
</dbReference>
<evidence type="ECO:0000313" key="2">
    <source>
        <dbReference type="Proteomes" id="UP000789366"/>
    </source>
</evidence>
<dbReference type="Proteomes" id="UP000789366">
    <property type="component" value="Unassembled WGS sequence"/>
</dbReference>
<proteinExistence type="predicted"/>
<comment type="caution">
    <text evidence="1">The sequence shown here is derived from an EMBL/GenBank/DDBJ whole genome shotgun (WGS) entry which is preliminary data.</text>
</comment>
<accession>A0ACA9LV43</accession>
<sequence>GIRELPIPGTPAEYQELYQKAWSDSPSNRPSISCIKASLDNILGLYYPAKVHGSFSTIDSGYSSGRQSTASSQNISQHIVNLQNNRSNQLQTSNDLIICSQSSSKQSGPINLQFRSNPQDLILSPQTSNQVLIDRFKLDYGYYYIDKHFESTERIFKSDKCEFEYPTEDNLPLIYIHNTNLAKTKENLFNSNWKQFINEYEPLINTSSMSEINDETELLINDIKILFPIANLEMQKVAIIINKQIKAKYRHLKPHSLLKEVREILLRMLEDELSLMNDSAIFFEDLNGNKIDKPQENSIRLREILLYNYILNITVEKHNASELIHRLKLEHGFNISENGPNKSDHKLVNFKGFCKYKLYNKNENYYETCDNEYKELHVKNHIIEGGITTILPWSKFLVGFKAKLAATTIGGHKNSTKYKIFDRIRAEFIVDECDVEPTEHFQNEVIDALKGPEDRQRENLIEITKKFGEFWARGVYLGGLALQTLNASDYHNYFQANGGHGAGVNNSDSLPNIRFEPYTAFGFETNQGNIASGSRAMQIQNLTWFGGDENIDISCDDDINDWARSIKPKNWVVVKYIKVVSVFELLNKELRDKVLRVFGKTIFYSKIDSLNFTLDLSKMEPYAYELSIPKNIPSADYQIFAMIMSKSKQDDVFGMRIVYENDKKPVILLHRIGNKTKPKLRRKDYSLNIGWVVIGYSNKFDFGKYKIDRSLVSEKVSIDLKGSSIKTVIIPHSYQNDSCSLLGICTLRLGNDVNTYDYRRSTIVTAQHFHDKSNGLSSCVFAHDLYKRKYNDILQELKDLTFEYSIINDQANSKQVIITWDKSILSRPKILSGTIKNLDLNLGHPTFLTLLYDDGYRNCSNEFVNICDNCVTLRSLCEFNQQNSLAVYYCLTD</sequence>